<accession>A0A1N6VK53</accession>
<evidence type="ECO:0000313" key="2">
    <source>
        <dbReference type="EMBL" id="SIQ78098.1"/>
    </source>
</evidence>
<dbReference type="Gene3D" id="3.40.50.150">
    <property type="entry name" value="Vaccinia Virus protein VP39"/>
    <property type="match status" value="1"/>
</dbReference>
<dbReference type="SUPFAM" id="SSF53335">
    <property type="entry name" value="S-adenosyl-L-methionine-dependent methyltransferases"/>
    <property type="match status" value="1"/>
</dbReference>
<keyword evidence="2" id="KW-0489">Methyltransferase</keyword>
<reference evidence="3" key="1">
    <citation type="submission" date="2017-01" db="EMBL/GenBank/DDBJ databases">
        <authorList>
            <person name="Varghese N."/>
            <person name="Submissions S."/>
        </authorList>
    </citation>
    <scope>NUCLEOTIDE SEQUENCE [LARGE SCALE GENOMIC DNA]</scope>
    <source>
        <strain evidence="3">DSM 15366</strain>
    </source>
</reference>
<gene>
    <name evidence="2" type="ORF">SAMN05421797_103159</name>
</gene>
<dbReference type="InterPro" id="IPR029063">
    <property type="entry name" value="SAM-dependent_MTases_sf"/>
</dbReference>
<dbReference type="Proteomes" id="UP000186953">
    <property type="component" value="Unassembled WGS sequence"/>
</dbReference>
<protein>
    <submittedName>
        <fullName evidence="2">Methyltransferase domain-containing protein</fullName>
    </submittedName>
</protein>
<dbReference type="InterPro" id="IPR041698">
    <property type="entry name" value="Methyltransf_25"/>
</dbReference>
<dbReference type="GO" id="GO:0008168">
    <property type="term" value="F:methyltransferase activity"/>
    <property type="evidence" value="ECO:0007669"/>
    <property type="project" value="UniProtKB-KW"/>
</dbReference>
<feature type="domain" description="Methyltransferase" evidence="1">
    <location>
        <begin position="79"/>
        <end position="169"/>
    </location>
</feature>
<proteinExistence type="predicted"/>
<name>A0A1N6VK53_9FLAO</name>
<organism evidence="2 3">
    <name type="scientific">Maribacter ulvicola</name>
    <dbReference type="NCBI Taxonomy" id="228959"/>
    <lineage>
        <taxon>Bacteria</taxon>
        <taxon>Pseudomonadati</taxon>
        <taxon>Bacteroidota</taxon>
        <taxon>Flavobacteriia</taxon>
        <taxon>Flavobacteriales</taxon>
        <taxon>Flavobacteriaceae</taxon>
        <taxon>Maribacter</taxon>
    </lineage>
</organism>
<sequence length="240" mass="27536">MTIAERLMRGALVKKLDPIDDHDTIAELNRNFWVNKSATELFTETADGFEKDFLPNCTFIFEKLKKELSNTSESYTTLVEIGTGNGDVLNYLSAEFPEIKRCIGIDLSTDQIAMNIKKFENNKKLEFIRADAFDWVRDHGESHTIFVSSRGVLEYFMENRLQAFLKEINLLGKTMFVAIEPNGGDHDFETTLHSQLYGDEPSFSHNYPHLFRNAGFSLWHSSQKPWGGERTYQTFIGAKN</sequence>
<dbReference type="Pfam" id="PF13649">
    <property type="entry name" value="Methyltransf_25"/>
    <property type="match status" value="1"/>
</dbReference>
<dbReference type="AlphaFoldDB" id="A0A1N6VK53"/>
<dbReference type="CDD" id="cd02440">
    <property type="entry name" value="AdoMet_MTases"/>
    <property type="match status" value="1"/>
</dbReference>
<dbReference type="GO" id="GO:0032259">
    <property type="term" value="P:methylation"/>
    <property type="evidence" value="ECO:0007669"/>
    <property type="project" value="UniProtKB-KW"/>
</dbReference>
<keyword evidence="3" id="KW-1185">Reference proteome</keyword>
<evidence type="ECO:0000313" key="3">
    <source>
        <dbReference type="Proteomes" id="UP000186953"/>
    </source>
</evidence>
<keyword evidence="2" id="KW-0808">Transferase</keyword>
<evidence type="ECO:0000259" key="1">
    <source>
        <dbReference type="Pfam" id="PF13649"/>
    </source>
</evidence>
<dbReference type="EMBL" id="FTMA01000003">
    <property type="protein sequence ID" value="SIQ78098.1"/>
    <property type="molecule type" value="Genomic_DNA"/>
</dbReference>